<proteinExistence type="predicted"/>
<keyword evidence="2" id="KW-0812">Transmembrane</keyword>
<dbReference type="AlphaFoldDB" id="A0A0R3RG97"/>
<accession>A0A0R3RG97</accession>
<name>A0A0R3RG97_9BILA</name>
<keyword evidence="2" id="KW-1133">Transmembrane helix</keyword>
<evidence type="ECO:0000256" key="1">
    <source>
        <dbReference type="SAM" id="MobiDB-lite"/>
    </source>
</evidence>
<feature type="compositionally biased region" description="Polar residues" evidence="1">
    <location>
        <begin position="1"/>
        <end position="11"/>
    </location>
</feature>
<evidence type="ECO:0000313" key="3">
    <source>
        <dbReference type="Proteomes" id="UP000050640"/>
    </source>
</evidence>
<evidence type="ECO:0000313" key="4">
    <source>
        <dbReference type="WBParaSite" id="EEL_0000042301-mRNA-1"/>
    </source>
</evidence>
<feature type="transmembrane region" description="Helical" evidence="2">
    <location>
        <begin position="98"/>
        <end position="120"/>
    </location>
</feature>
<keyword evidence="2" id="KW-0472">Membrane</keyword>
<feature type="compositionally biased region" description="Polar residues" evidence="1">
    <location>
        <begin position="18"/>
        <end position="27"/>
    </location>
</feature>
<organism evidence="3 4">
    <name type="scientific">Elaeophora elaphi</name>
    <dbReference type="NCBI Taxonomy" id="1147741"/>
    <lineage>
        <taxon>Eukaryota</taxon>
        <taxon>Metazoa</taxon>
        <taxon>Ecdysozoa</taxon>
        <taxon>Nematoda</taxon>
        <taxon>Chromadorea</taxon>
        <taxon>Rhabditida</taxon>
        <taxon>Spirurina</taxon>
        <taxon>Spiruromorpha</taxon>
        <taxon>Filarioidea</taxon>
        <taxon>Onchocercidae</taxon>
        <taxon>Elaeophora</taxon>
    </lineage>
</organism>
<dbReference type="Proteomes" id="UP000050640">
    <property type="component" value="Unplaced"/>
</dbReference>
<feature type="region of interest" description="Disordered" evidence="1">
    <location>
        <begin position="1"/>
        <end position="29"/>
    </location>
</feature>
<dbReference type="WBParaSite" id="EEL_0000042301-mRNA-1">
    <property type="protein sequence ID" value="EEL_0000042301-mRNA-1"/>
    <property type="gene ID" value="EEL_0000042301"/>
</dbReference>
<reference evidence="4" key="1">
    <citation type="submission" date="2017-02" db="UniProtKB">
        <authorList>
            <consortium name="WormBaseParasite"/>
        </authorList>
    </citation>
    <scope>IDENTIFICATION</scope>
</reference>
<sequence length="197" mass="21839">MELASISVSSLQHDRQQQRTSLTQSNSHRWKENVALDEKQQQWLSEQSSTSLTNTSLSPTALMSTSMIDSENSGNNYCGQPKSDQEIRELDREKLVRFVYFGQAILVIIVALVWVAFIILESNPPAPSLPETITGNITVSQNELYGTLLPVATISDRISGNSHSGVVSLVISTESTLTTLLLLISSVVISHYYYMFL</sequence>
<evidence type="ECO:0000256" key="2">
    <source>
        <dbReference type="SAM" id="Phobius"/>
    </source>
</evidence>
<protein>
    <submittedName>
        <fullName evidence="4">MgtE domain-containing protein</fullName>
    </submittedName>
</protein>
<keyword evidence="3" id="KW-1185">Reference proteome</keyword>
<feature type="transmembrane region" description="Helical" evidence="2">
    <location>
        <begin position="177"/>
        <end position="196"/>
    </location>
</feature>